<name>A0A1E3P0M7_WICAA</name>
<reference evidence="2 3" key="1">
    <citation type="journal article" date="2016" name="Proc. Natl. Acad. Sci. U.S.A.">
        <title>Comparative genomics of biotechnologically important yeasts.</title>
        <authorList>
            <person name="Riley R."/>
            <person name="Haridas S."/>
            <person name="Wolfe K.H."/>
            <person name="Lopes M.R."/>
            <person name="Hittinger C.T."/>
            <person name="Goeker M."/>
            <person name="Salamov A.A."/>
            <person name="Wisecaver J.H."/>
            <person name="Long T.M."/>
            <person name="Calvey C.H."/>
            <person name="Aerts A.L."/>
            <person name="Barry K.W."/>
            <person name="Choi C."/>
            <person name="Clum A."/>
            <person name="Coughlan A.Y."/>
            <person name="Deshpande S."/>
            <person name="Douglass A.P."/>
            <person name="Hanson S.J."/>
            <person name="Klenk H.-P."/>
            <person name="LaButti K.M."/>
            <person name="Lapidus A."/>
            <person name="Lindquist E.A."/>
            <person name="Lipzen A.M."/>
            <person name="Meier-Kolthoff J.P."/>
            <person name="Ohm R.A."/>
            <person name="Otillar R.P."/>
            <person name="Pangilinan J.L."/>
            <person name="Peng Y."/>
            <person name="Rokas A."/>
            <person name="Rosa C.A."/>
            <person name="Scheuner C."/>
            <person name="Sibirny A.A."/>
            <person name="Slot J.C."/>
            <person name="Stielow J.B."/>
            <person name="Sun H."/>
            <person name="Kurtzman C.P."/>
            <person name="Blackwell M."/>
            <person name="Grigoriev I.V."/>
            <person name="Jeffries T.W."/>
        </authorList>
    </citation>
    <scope>NUCLEOTIDE SEQUENCE [LARGE SCALE GENOMIC DNA]</scope>
    <source>
        <strain evidence="3">ATCC 58044 / CBS 1984 / NCYC 433 / NRRL Y-366-8</strain>
    </source>
</reference>
<feature type="compositionally biased region" description="Low complexity" evidence="1">
    <location>
        <begin position="1"/>
        <end position="15"/>
    </location>
</feature>
<dbReference type="GO" id="GO:0031124">
    <property type="term" value="P:mRNA 3'-end processing"/>
    <property type="evidence" value="ECO:0007669"/>
    <property type="project" value="InterPro"/>
</dbReference>
<evidence type="ECO:0000313" key="2">
    <source>
        <dbReference type="EMBL" id="ODQ58878.1"/>
    </source>
</evidence>
<dbReference type="RefSeq" id="XP_019038085.1">
    <property type="nucleotide sequence ID" value="XM_019181905.1"/>
</dbReference>
<keyword evidence="3" id="KW-1185">Reference proteome</keyword>
<proteinExistence type="predicted"/>
<feature type="region of interest" description="Disordered" evidence="1">
    <location>
        <begin position="1"/>
        <end position="35"/>
    </location>
</feature>
<dbReference type="InterPro" id="IPR016706">
    <property type="entry name" value="Cleav_polyA_spec_factor_su5"/>
</dbReference>
<protein>
    <recommendedName>
        <fullName evidence="4">Cleavage and polyadenylation specificity factor subunit 5</fullName>
    </recommendedName>
</protein>
<evidence type="ECO:0000256" key="1">
    <source>
        <dbReference type="SAM" id="MobiDB-lite"/>
    </source>
</evidence>
<dbReference type="GeneID" id="30199151"/>
<dbReference type="PANTHER" id="PTHR13047">
    <property type="entry name" value="PRE-MRNA CLEAVAGE FACTOR IM, 25KD SUBUNIT"/>
    <property type="match status" value="1"/>
</dbReference>
<evidence type="ECO:0008006" key="4">
    <source>
        <dbReference type="Google" id="ProtNLM"/>
    </source>
</evidence>
<dbReference type="Gene3D" id="3.90.79.10">
    <property type="entry name" value="Nucleoside Triphosphate Pyrophosphohydrolase"/>
    <property type="match status" value="1"/>
</dbReference>
<dbReference type="STRING" id="683960.A0A1E3P0M7"/>
<dbReference type="Pfam" id="PF13869">
    <property type="entry name" value="NUDIX_2"/>
    <property type="match status" value="1"/>
</dbReference>
<sequence>MATEVSTEVSTTTATQPETKRRKFSSIPPRTIAPFTDNQPPVKLLYPLSNYAFAPKTINQYQAHIAKESETEANLLKNGKIYKQKTFKSDQIPNNNLYFKNLKNYNDLYGTRRYLQFLILVAGEKEPIVMIFKDKSDKFLIPGGYLNHDESETDGAKRILKELFDDGEDAEEEEITMGETVGRWWRTDLKPNVYPYLPRHVTRPKELIKVNLVNLPKNKKFKFPEYFKNFHPYILVDLYDSSEPELKAIPSFLSRFSFGCINDKGEITNEITQEEFKY</sequence>
<gene>
    <name evidence="2" type="ORF">WICANDRAFT_31963</name>
</gene>
<organism evidence="2 3">
    <name type="scientific">Wickerhamomyces anomalus (strain ATCC 58044 / CBS 1984 / NCYC 433 / NRRL Y-366-8)</name>
    <name type="common">Yeast</name>
    <name type="synonym">Hansenula anomala</name>
    <dbReference type="NCBI Taxonomy" id="683960"/>
    <lineage>
        <taxon>Eukaryota</taxon>
        <taxon>Fungi</taxon>
        <taxon>Dikarya</taxon>
        <taxon>Ascomycota</taxon>
        <taxon>Saccharomycotina</taxon>
        <taxon>Saccharomycetes</taxon>
        <taxon>Phaffomycetales</taxon>
        <taxon>Wickerhamomycetaceae</taxon>
        <taxon>Wickerhamomyces</taxon>
    </lineage>
</organism>
<evidence type="ECO:0000313" key="3">
    <source>
        <dbReference type="Proteomes" id="UP000094112"/>
    </source>
</evidence>
<dbReference type="GO" id="GO:0003729">
    <property type="term" value="F:mRNA binding"/>
    <property type="evidence" value="ECO:0007669"/>
    <property type="project" value="InterPro"/>
</dbReference>
<dbReference type="Proteomes" id="UP000094112">
    <property type="component" value="Unassembled WGS sequence"/>
</dbReference>
<accession>A0A1E3P0M7</accession>
<dbReference type="AlphaFoldDB" id="A0A1E3P0M7"/>
<dbReference type="OrthoDB" id="277288at2759"/>
<dbReference type="EMBL" id="KV454211">
    <property type="protein sequence ID" value="ODQ58878.1"/>
    <property type="molecule type" value="Genomic_DNA"/>
</dbReference>
<dbReference type="GO" id="GO:0005849">
    <property type="term" value="C:mRNA cleavage factor complex"/>
    <property type="evidence" value="ECO:0007669"/>
    <property type="project" value="InterPro"/>
</dbReference>